<feature type="compositionally biased region" description="Basic residues" evidence="1">
    <location>
        <begin position="53"/>
        <end position="78"/>
    </location>
</feature>
<feature type="non-terminal residue" evidence="2">
    <location>
        <position position="1"/>
    </location>
</feature>
<name>A0A9D4VF47_ADICA</name>
<reference evidence="2" key="1">
    <citation type="submission" date="2021-01" db="EMBL/GenBank/DDBJ databases">
        <title>Adiantum capillus-veneris genome.</title>
        <authorList>
            <person name="Fang Y."/>
            <person name="Liao Q."/>
        </authorList>
    </citation>
    <scope>NUCLEOTIDE SEQUENCE</scope>
    <source>
        <strain evidence="2">H3</strain>
        <tissue evidence="2">Leaf</tissue>
    </source>
</reference>
<evidence type="ECO:0000256" key="1">
    <source>
        <dbReference type="SAM" id="MobiDB-lite"/>
    </source>
</evidence>
<protein>
    <submittedName>
        <fullName evidence="2">Uncharacterized protein</fullName>
    </submittedName>
</protein>
<dbReference type="Proteomes" id="UP000886520">
    <property type="component" value="Chromosome 1"/>
</dbReference>
<accession>A0A9D4VF47</accession>
<dbReference type="EMBL" id="JABFUD020000001">
    <property type="protein sequence ID" value="KAI5084919.1"/>
    <property type="molecule type" value="Genomic_DNA"/>
</dbReference>
<organism evidence="2 3">
    <name type="scientific">Adiantum capillus-veneris</name>
    <name type="common">Maidenhair fern</name>
    <dbReference type="NCBI Taxonomy" id="13818"/>
    <lineage>
        <taxon>Eukaryota</taxon>
        <taxon>Viridiplantae</taxon>
        <taxon>Streptophyta</taxon>
        <taxon>Embryophyta</taxon>
        <taxon>Tracheophyta</taxon>
        <taxon>Polypodiopsida</taxon>
        <taxon>Polypodiidae</taxon>
        <taxon>Polypodiales</taxon>
        <taxon>Pteridineae</taxon>
        <taxon>Pteridaceae</taxon>
        <taxon>Vittarioideae</taxon>
        <taxon>Adiantum</taxon>
    </lineage>
</organism>
<feature type="region of interest" description="Disordered" evidence="1">
    <location>
        <begin position="34"/>
        <end position="78"/>
    </location>
</feature>
<evidence type="ECO:0000313" key="3">
    <source>
        <dbReference type="Proteomes" id="UP000886520"/>
    </source>
</evidence>
<dbReference type="AlphaFoldDB" id="A0A9D4VF47"/>
<proteinExistence type="predicted"/>
<evidence type="ECO:0000313" key="2">
    <source>
        <dbReference type="EMBL" id="KAI5084919.1"/>
    </source>
</evidence>
<comment type="caution">
    <text evidence="2">The sequence shown here is derived from an EMBL/GenBank/DDBJ whole genome shotgun (WGS) entry which is preliminary data.</text>
</comment>
<sequence length="127" mass="14238">NVFHHQRSNKQPSLVSTTPLANYASSPALALSLLGRPSPSAAEREEEPANHTHNIHPTHTHTIQHPHAQRQQKRINARHSRTETCFFSSRGMSRLPGLSNLQSQTQEGIALAFFFDPFRIVLRSPVC</sequence>
<gene>
    <name evidence="2" type="ORF">GOP47_0001088</name>
</gene>
<keyword evidence="3" id="KW-1185">Reference proteome</keyword>